<proteinExistence type="predicted"/>
<keyword evidence="1" id="KW-0812">Transmembrane</keyword>
<dbReference type="EMBL" id="GGEC01057924">
    <property type="protein sequence ID" value="MBX38408.1"/>
    <property type="molecule type" value="Transcribed_RNA"/>
</dbReference>
<name>A0A2P2N7E8_RHIMU</name>
<keyword evidence="1" id="KW-1133">Transmembrane helix</keyword>
<evidence type="ECO:0000256" key="1">
    <source>
        <dbReference type="SAM" id="Phobius"/>
    </source>
</evidence>
<protein>
    <submittedName>
        <fullName evidence="2">Uncharacterized protein</fullName>
    </submittedName>
</protein>
<sequence>MRQTKEYFYSYFFYIRLSKWTPLLTLCFIFYFRNVLILILRALEYNLMSL</sequence>
<keyword evidence="1" id="KW-0472">Membrane</keyword>
<organism evidence="2">
    <name type="scientific">Rhizophora mucronata</name>
    <name type="common">Asiatic mangrove</name>
    <dbReference type="NCBI Taxonomy" id="61149"/>
    <lineage>
        <taxon>Eukaryota</taxon>
        <taxon>Viridiplantae</taxon>
        <taxon>Streptophyta</taxon>
        <taxon>Embryophyta</taxon>
        <taxon>Tracheophyta</taxon>
        <taxon>Spermatophyta</taxon>
        <taxon>Magnoliopsida</taxon>
        <taxon>eudicotyledons</taxon>
        <taxon>Gunneridae</taxon>
        <taxon>Pentapetalae</taxon>
        <taxon>rosids</taxon>
        <taxon>fabids</taxon>
        <taxon>Malpighiales</taxon>
        <taxon>Rhizophoraceae</taxon>
        <taxon>Rhizophora</taxon>
    </lineage>
</organism>
<accession>A0A2P2N7E8</accession>
<reference evidence="2" key="1">
    <citation type="submission" date="2018-02" db="EMBL/GenBank/DDBJ databases">
        <title>Rhizophora mucronata_Transcriptome.</title>
        <authorList>
            <person name="Meera S.P."/>
            <person name="Sreeshan A."/>
            <person name="Augustine A."/>
        </authorList>
    </citation>
    <scope>NUCLEOTIDE SEQUENCE</scope>
    <source>
        <tissue evidence="2">Leaf</tissue>
    </source>
</reference>
<evidence type="ECO:0000313" key="2">
    <source>
        <dbReference type="EMBL" id="MBX38408.1"/>
    </source>
</evidence>
<feature type="transmembrane region" description="Helical" evidence="1">
    <location>
        <begin position="20"/>
        <end position="40"/>
    </location>
</feature>
<dbReference type="AlphaFoldDB" id="A0A2P2N7E8"/>